<feature type="domain" description="Caspase family p10" evidence="4">
    <location>
        <begin position="236"/>
        <end position="325"/>
    </location>
</feature>
<comment type="similarity">
    <text evidence="1 2">Belongs to the peptidase C14A family.</text>
</comment>
<dbReference type="InterPro" id="IPR033139">
    <property type="entry name" value="Caspase_cys_AS"/>
</dbReference>
<dbReference type="GO" id="GO:0043525">
    <property type="term" value="P:positive regulation of neuron apoptotic process"/>
    <property type="evidence" value="ECO:0007669"/>
    <property type="project" value="TreeGrafter"/>
</dbReference>
<dbReference type="InterPro" id="IPR001309">
    <property type="entry name" value="Pept_C14_p20"/>
</dbReference>
<dbReference type="InterPro" id="IPR002398">
    <property type="entry name" value="Pept_C14"/>
</dbReference>
<dbReference type="SMART" id="SM00115">
    <property type="entry name" value="CASc"/>
    <property type="match status" value="1"/>
</dbReference>
<dbReference type="PROSITE" id="PS50208">
    <property type="entry name" value="CASPASE_P20"/>
    <property type="match status" value="1"/>
</dbReference>
<dbReference type="PANTHER" id="PTHR10454">
    <property type="entry name" value="CASPASE"/>
    <property type="match status" value="1"/>
</dbReference>
<dbReference type="GO" id="GO:0004197">
    <property type="term" value="F:cysteine-type endopeptidase activity"/>
    <property type="evidence" value="ECO:0007669"/>
    <property type="project" value="InterPro"/>
</dbReference>
<name>A0AA89BRH8_PINIB</name>
<evidence type="ECO:0000313" key="7">
    <source>
        <dbReference type="Proteomes" id="UP001186944"/>
    </source>
</evidence>
<dbReference type="GO" id="GO:0005737">
    <property type="term" value="C:cytoplasm"/>
    <property type="evidence" value="ECO:0007669"/>
    <property type="project" value="TreeGrafter"/>
</dbReference>
<dbReference type="InterPro" id="IPR015917">
    <property type="entry name" value="Pept_C14A"/>
</dbReference>
<proteinExistence type="inferred from homology"/>
<dbReference type="GO" id="GO:0006508">
    <property type="term" value="P:proteolysis"/>
    <property type="evidence" value="ECO:0007669"/>
    <property type="project" value="InterPro"/>
</dbReference>
<dbReference type="Proteomes" id="UP001186944">
    <property type="component" value="Unassembled WGS sequence"/>
</dbReference>
<dbReference type="Pfam" id="PF00656">
    <property type="entry name" value="Peptidase_C14"/>
    <property type="match status" value="1"/>
</dbReference>
<organism evidence="6 7">
    <name type="scientific">Pinctada imbricata</name>
    <name type="common">Atlantic pearl-oyster</name>
    <name type="synonym">Pinctada martensii</name>
    <dbReference type="NCBI Taxonomy" id="66713"/>
    <lineage>
        <taxon>Eukaryota</taxon>
        <taxon>Metazoa</taxon>
        <taxon>Spiralia</taxon>
        <taxon>Lophotrochozoa</taxon>
        <taxon>Mollusca</taxon>
        <taxon>Bivalvia</taxon>
        <taxon>Autobranchia</taxon>
        <taxon>Pteriomorphia</taxon>
        <taxon>Pterioida</taxon>
        <taxon>Pterioidea</taxon>
        <taxon>Pteriidae</taxon>
        <taxon>Pinctada</taxon>
    </lineage>
</organism>
<dbReference type="InterPro" id="IPR029030">
    <property type="entry name" value="Caspase-like_dom_sf"/>
</dbReference>
<dbReference type="Gene3D" id="3.40.50.1460">
    <property type="match status" value="1"/>
</dbReference>
<evidence type="ECO:0000259" key="4">
    <source>
        <dbReference type="PROSITE" id="PS50207"/>
    </source>
</evidence>
<dbReference type="PROSITE" id="PS01122">
    <property type="entry name" value="CASPASE_CYS"/>
    <property type="match status" value="1"/>
</dbReference>
<gene>
    <name evidence="6" type="ORF">FSP39_019672</name>
</gene>
<dbReference type="GO" id="GO:0006915">
    <property type="term" value="P:apoptotic process"/>
    <property type="evidence" value="ECO:0007669"/>
    <property type="project" value="TreeGrafter"/>
</dbReference>
<dbReference type="InterPro" id="IPR002138">
    <property type="entry name" value="Pept_C14_p10"/>
</dbReference>
<dbReference type="PROSITE" id="PS50207">
    <property type="entry name" value="CASPASE_P10"/>
    <property type="match status" value="1"/>
</dbReference>
<dbReference type="SUPFAM" id="SSF52129">
    <property type="entry name" value="Caspase-like"/>
    <property type="match status" value="1"/>
</dbReference>
<keyword evidence="7" id="KW-1185">Reference proteome</keyword>
<comment type="caution">
    <text evidence="6">The sequence shown here is derived from an EMBL/GenBank/DDBJ whole genome shotgun (WGS) entry which is preliminary data.</text>
</comment>
<evidence type="ECO:0000313" key="6">
    <source>
        <dbReference type="EMBL" id="KAK3091406.1"/>
    </source>
</evidence>
<sequence>MVIPYPQMLDHNSFKESRQSKSKSYSTPISTSLTTVTVQLPPYASFWRGQFTSSSSVEVEPGSYELESYNMKHENRGYAVIINNKTFDPRLGFSDRAGSDVDASAIYQRFQELGFETDLLNDVTKEEIVEKLKDRASDDEFNQKSDCFACCILTHGGQDDALFAVDGEMKLEDFMKPFLSSKSKSLLLKPKIFIIQACRGQKMSGGQEAIDLNVSDAGADHTEYNEALNQKGQHCQRFRVPDEADFLLVYSSFAGRQSIRNTNKGSPFIQFLSDEISKLTEETNIYKVLTNVNRSFLKYRSDSQNLADKTQIPCFESTLTKTLKIGLKD</sequence>
<dbReference type="AlphaFoldDB" id="A0AA89BRH8"/>
<accession>A0AA89BRH8</accession>
<feature type="domain" description="Caspase family p20" evidence="5">
    <location>
        <begin position="75"/>
        <end position="202"/>
    </location>
</feature>
<reference evidence="6" key="1">
    <citation type="submission" date="2019-08" db="EMBL/GenBank/DDBJ databases">
        <title>The improved chromosome-level genome for the pearl oyster Pinctada fucata martensii using PacBio sequencing and Hi-C.</title>
        <authorList>
            <person name="Zheng Z."/>
        </authorList>
    </citation>
    <scope>NUCLEOTIDE SEQUENCE</scope>
    <source>
        <strain evidence="6">ZZ-2019</strain>
        <tissue evidence="6">Adductor muscle</tissue>
    </source>
</reference>
<feature type="region of interest" description="Disordered" evidence="3">
    <location>
        <begin position="1"/>
        <end position="26"/>
    </location>
</feature>
<dbReference type="InterPro" id="IPR011600">
    <property type="entry name" value="Pept_C14_caspase"/>
</dbReference>
<dbReference type="EMBL" id="VSWD01000010">
    <property type="protein sequence ID" value="KAK3091406.1"/>
    <property type="molecule type" value="Genomic_DNA"/>
</dbReference>
<dbReference type="PRINTS" id="PR00376">
    <property type="entry name" value="IL1BCENZYME"/>
</dbReference>
<evidence type="ECO:0000259" key="5">
    <source>
        <dbReference type="PROSITE" id="PS50208"/>
    </source>
</evidence>
<dbReference type="PANTHER" id="PTHR10454:SF232">
    <property type="entry name" value="AT03047P-RELATED"/>
    <property type="match status" value="1"/>
</dbReference>
<evidence type="ECO:0000256" key="3">
    <source>
        <dbReference type="SAM" id="MobiDB-lite"/>
    </source>
</evidence>
<evidence type="ECO:0000256" key="1">
    <source>
        <dbReference type="ARBA" id="ARBA00010134"/>
    </source>
</evidence>
<evidence type="ECO:0000256" key="2">
    <source>
        <dbReference type="RuleBase" id="RU003971"/>
    </source>
</evidence>
<protein>
    <submittedName>
        <fullName evidence="6">Uncharacterized protein</fullName>
    </submittedName>
</protein>